<dbReference type="Gene3D" id="3.40.50.1820">
    <property type="entry name" value="alpha/beta hydrolase"/>
    <property type="match status" value="1"/>
</dbReference>
<accession>A0A2Z5JKS3</accession>
<evidence type="ECO:0000313" key="1">
    <source>
        <dbReference type="EMBL" id="AXE81046.1"/>
    </source>
</evidence>
<protein>
    <recommendedName>
        <fullName evidence="3">Alpha/beta hydrolase</fullName>
    </recommendedName>
</protein>
<gene>
    <name evidence="1" type="ORF">C5746_33415</name>
</gene>
<sequence>MAELVMVHGIGPEDETEEQLRTDWVRALTRTLRENGRQEQADRLHEGSASVAMAHYRSLFAPYVPQDDWDMPFPEQMALTSEAVGENIMDNIHRHASDPLDSAEAARELSELRTEIGPEQGPYAPVRLVVAMLGRLGPIARSGFAALSSTGVFHLGQVAAYLDDESVREGAIESVLSRVTGDTKAVIAHSLGTVVAYEALHRLDRPLPLLVTFGSPLGLRSVIRERLRPQPLRTPDQLKRWVNIADRDDYIVSTLRLRTLFPETDDVLERTHMVKNANGNPHAALEYLKHWETVAPLAQVL</sequence>
<dbReference type="EMBL" id="CP027306">
    <property type="protein sequence ID" value="AXE81046.1"/>
    <property type="molecule type" value="Genomic_DNA"/>
</dbReference>
<dbReference type="InterPro" id="IPR029058">
    <property type="entry name" value="AB_hydrolase_fold"/>
</dbReference>
<dbReference type="GeneID" id="95523263"/>
<dbReference type="AlphaFoldDB" id="A0A2Z5JKS3"/>
<dbReference type="RefSeq" id="WP_114247459.1">
    <property type="nucleotide sequence ID" value="NZ_CP027306.1"/>
</dbReference>
<evidence type="ECO:0008006" key="3">
    <source>
        <dbReference type="Google" id="ProtNLM"/>
    </source>
</evidence>
<organism evidence="1 2">
    <name type="scientific">Streptomyces atratus</name>
    <dbReference type="NCBI Taxonomy" id="1893"/>
    <lineage>
        <taxon>Bacteria</taxon>
        <taxon>Bacillati</taxon>
        <taxon>Actinomycetota</taxon>
        <taxon>Actinomycetes</taxon>
        <taxon>Kitasatosporales</taxon>
        <taxon>Streptomycetaceae</taxon>
        <taxon>Streptomyces</taxon>
    </lineage>
</organism>
<dbReference type="KEGG" id="sata:C5746_33415"/>
<dbReference type="SUPFAM" id="SSF53474">
    <property type="entry name" value="alpha/beta-Hydrolases"/>
    <property type="match status" value="1"/>
</dbReference>
<reference evidence="1 2" key="1">
    <citation type="journal article" date="2018" name="Front. Microbiol.">
        <title>Genome Sequencing of Streptomyces atratus SCSIOZH16 and Activation Production of Nocardamine via Metabolic Engineering.</title>
        <authorList>
            <person name="Li Y."/>
            <person name="Zhang C."/>
            <person name="Liu C."/>
            <person name="Ju J."/>
            <person name="Ma J."/>
        </authorList>
    </citation>
    <scope>NUCLEOTIDE SEQUENCE [LARGE SCALE GENOMIC DNA]</scope>
    <source>
        <strain evidence="1 2">SCSIO_ZH16</strain>
    </source>
</reference>
<name>A0A2Z5JKS3_STRAR</name>
<dbReference type="Proteomes" id="UP000252698">
    <property type="component" value="Chromosome"/>
</dbReference>
<proteinExistence type="predicted"/>
<evidence type="ECO:0000313" key="2">
    <source>
        <dbReference type="Proteomes" id="UP000252698"/>
    </source>
</evidence>